<evidence type="ECO:0000256" key="2">
    <source>
        <dbReference type="ARBA" id="ARBA00012251"/>
    </source>
</evidence>
<sequence length="388" mass="44494">MPSLTRHYYKEGSFLSREVSQLRKDTMQSILRFLNEPLHSSYNKSQLMHQLNAAERGDRISDAQLHAIRTWLESGYVGVISEYYHVDTPRGIKRKRHERSAKEDGRIVKNKREKPLEQEQSPVQENSKSVKSESEDPLEQDIGIQECLICAEELTTASFPHQISADCMHRPTCCSACLSRYLEEQINDKPRGQIACPECPIILSYDNVKSLAREEHFITYEKNFLLSSIRKHPKFTYCLGPDCKDGQIHEGGDDQPMMTCKKCSFKTCFTHQMPWHGDHTCGGYDTQQRQRREQEQASQAYLAKQSTMCPVCGAHVSKTYGCDNITCRCGAEFCYECGVDYKIIGGNKDRHGRTCPHYSENPPPYFQQAHATFRRRLGVLDGGPLWHI</sequence>
<name>A0A5M9JR39_MONFR</name>
<dbReference type="AlphaFoldDB" id="A0A5M9JR39"/>
<evidence type="ECO:0000256" key="7">
    <source>
        <dbReference type="ARBA" id="ARBA00022786"/>
    </source>
</evidence>
<evidence type="ECO:0000256" key="8">
    <source>
        <dbReference type="ARBA" id="ARBA00022833"/>
    </source>
</evidence>
<dbReference type="GO" id="GO:0008270">
    <property type="term" value="F:zinc ion binding"/>
    <property type="evidence" value="ECO:0007669"/>
    <property type="project" value="UniProtKB-KW"/>
</dbReference>
<comment type="catalytic activity">
    <reaction evidence="1">
        <text>[E2 ubiquitin-conjugating enzyme]-S-ubiquitinyl-L-cysteine + [acceptor protein]-L-lysine = [E2 ubiquitin-conjugating enzyme]-L-cysteine + [acceptor protein]-N(6)-ubiquitinyl-L-lysine.</text>
        <dbReference type="EC" id="2.3.2.31"/>
    </reaction>
</comment>
<dbReference type="Proteomes" id="UP000322873">
    <property type="component" value="Unassembled WGS sequence"/>
</dbReference>
<dbReference type="EMBL" id="VICG01000008">
    <property type="protein sequence ID" value="KAA8569395.1"/>
    <property type="molecule type" value="Genomic_DNA"/>
</dbReference>
<keyword evidence="3" id="KW-0808">Transferase</keyword>
<dbReference type="CDD" id="cd20335">
    <property type="entry name" value="BRcat_RBR"/>
    <property type="match status" value="1"/>
</dbReference>
<dbReference type="InterPro" id="IPR013083">
    <property type="entry name" value="Znf_RING/FYVE/PHD"/>
</dbReference>
<dbReference type="PROSITE" id="PS51873">
    <property type="entry name" value="TRIAD"/>
    <property type="match status" value="1"/>
</dbReference>
<dbReference type="GO" id="GO:0061630">
    <property type="term" value="F:ubiquitin protein ligase activity"/>
    <property type="evidence" value="ECO:0007669"/>
    <property type="project" value="UniProtKB-EC"/>
</dbReference>
<keyword evidence="4" id="KW-0479">Metal-binding</keyword>
<dbReference type="InterPro" id="IPR044066">
    <property type="entry name" value="TRIAD_supradom"/>
</dbReference>
<dbReference type="InterPro" id="IPR031127">
    <property type="entry name" value="E3_UB_ligase_RBR"/>
</dbReference>
<evidence type="ECO:0000259" key="11">
    <source>
        <dbReference type="PROSITE" id="PS50089"/>
    </source>
</evidence>
<dbReference type="Pfam" id="PF01485">
    <property type="entry name" value="IBR"/>
    <property type="match status" value="1"/>
</dbReference>
<dbReference type="InterPro" id="IPR002867">
    <property type="entry name" value="IBR_dom"/>
</dbReference>
<reference evidence="13 14" key="1">
    <citation type="submission" date="2019-06" db="EMBL/GenBank/DDBJ databases">
        <title>Genome Sequence of the Brown Rot Fungal Pathogen Monilinia fructicola.</title>
        <authorList>
            <person name="De Miccolis Angelini R.M."/>
            <person name="Landi L."/>
            <person name="Abate D."/>
            <person name="Pollastro S."/>
            <person name="Romanazzi G."/>
            <person name="Faretra F."/>
        </authorList>
    </citation>
    <scope>NUCLEOTIDE SEQUENCE [LARGE SCALE GENOMIC DNA]</scope>
    <source>
        <strain evidence="13 14">Mfrc123</strain>
    </source>
</reference>
<dbReference type="VEuPathDB" id="FungiDB:MFRU_004g01930"/>
<evidence type="ECO:0000256" key="1">
    <source>
        <dbReference type="ARBA" id="ARBA00001798"/>
    </source>
</evidence>
<evidence type="ECO:0000313" key="13">
    <source>
        <dbReference type="EMBL" id="KAA8569395.1"/>
    </source>
</evidence>
<dbReference type="EC" id="2.3.2.31" evidence="2"/>
<protein>
    <recommendedName>
        <fullName evidence="2">RBR-type E3 ubiquitin transferase</fullName>
        <ecNumber evidence="2">2.3.2.31</ecNumber>
    </recommendedName>
</protein>
<feature type="domain" description="RING-type" evidence="11">
    <location>
        <begin position="147"/>
        <end position="199"/>
    </location>
</feature>
<organism evidence="13 14">
    <name type="scientific">Monilinia fructicola</name>
    <name type="common">Brown rot fungus</name>
    <name type="synonym">Ciboria fructicola</name>
    <dbReference type="NCBI Taxonomy" id="38448"/>
    <lineage>
        <taxon>Eukaryota</taxon>
        <taxon>Fungi</taxon>
        <taxon>Dikarya</taxon>
        <taxon>Ascomycota</taxon>
        <taxon>Pezizomycotina</taxon>
        <taxon>Leotiomycetes</taxon>
        <taxon>Helotiales</taxon>
        <taxon>Sclerotiniaceae</taxon>
        <taxon>Monilinia</taxon>
    </lineage>
</organism>
<gene>
    <name evidence="13" type="ORF">EYC84_001040</name>
</gene>
<dbReference type="Gene3D" id="1.20.120.1750">
    <property type="match status" value="1"/>
</dbReference>
<dbReference type="SMART" id="SM00647">
    <property type="entry name" value="IBR"/>
    <property type="match status" value="2"/>
</dbReference>
<keyword evidence="6 9" id="KW-0863">Zinc-finger</keyword>
<dbReference type="InterPro" id="IPR001841">
    <property type="entry name" value="Znf_RING"/>
</dbReference>
<feature type="compositionally biased region" description="Polar residues" evidence="10">
    <location>
        <begin position="118"/>
        <end position="127"/>
    </location>
</feature>
<evidence type="ECO:0000256" key="6">
    <source>
        <dbReference type="ARBA" id="ARBA00022771"/>
    </source>
</evidence>
<feature type="domain" description="RING-type" evidence="12">
    <location>
        <begin position="143"/>
        <end position="355"/>
    </location>
</feature>
<feature type="region of interest" description="Disordered" evidence="10">
    <location>
        <begin position="92"/>
        <end position="138"/>
    </location>
</feature>
<dbReference type="Pfam" id="PF26200">
    <property type="entry name" value="Rcat_RNF216"/>
    <property type="match status" value="1"/>
</dbReference>
<dbReference type="SUPFAM" id="SSF57850">
    <property type="entry name" value="RING/U-box"/>
    <property type="match status" value="3"/>
</dbReference>
<evidence type="ECO:0000256" key="5">
    <source>
        <dbReference type="ARBA" id="ARBA00022737"/>
    </source>
</evidence>
<evidence type="ECO:0000313" key="14">
    <source>
        <dbReference type="Proteomes" id="UP000322873"/>
    </source>
</evidence>
<dbReference type="GO" id="GO:0016567">
    <property type="term" value="P:protein ubiquitination"/>
    <property type="evidence" value="ECO:0007669"/>
    <property type="project" value="InterPro"/>
</dbReference>
<dbReference type="Gene3D" id="3.30.40.10">
    <property type="entry name" value="Zinc/RING finger domain, C3HC4 (zinc finger)"/>
    <property type="match status" value="1"/>
</dbReference>
<keyword evidence="14" id="KW-1185">Reference proteome</keyword>
<dbReference type="CDD" id="cd22584">
    <property type="entry name" value="Rcat_RBR_unk"/>
    <property type="match status" value="1"/>
</dbReference>
<dbReference type="PANTHER" id="PTHR11685">
    <property type="entry name" value="RBR FAMILY RING FINGER AND IBR DOMAIN-CONTAINING"/>
    <property type="match status" value="1"/>
</dbReference>
<comment type="caution">
    <text evidence="13">The sequence shown here is derived from an EMBL/GenBank/DDBJ whole genome shotgun (WGS) entry which is preliminary data.</text>
</comment>
<keyword evidence="5" id="KW-0677">Repeat</keyword>
<evidence type="ECO:0000256" key="4">
    <source>
        <dbReference type="ARBA" id="ARBA00022723"/>
    </source>
</evidence>
<dbReference type="PROSITE" id="PS50089">
    <property type="entry name" value="ZF_RING_2"/>
    <property type="match status" value="1"/>
</dbReference>
<evidence type="ECO:0000256" key="9">
    <source>
        <dbReference type="PROSITE-ProRule" id="PRU00175"/>
    </source>
</evidence>
<proteinExistence type="predicted"/>
<evidence type="ECO:0000256" key="10">
    <source>
        <dbReference type="SAM" id="MobiDB-lite"/>
    </source>
</evidence>
<accession>A0A5M9JR39</accession>
<keyword evidence="8" id="KW-0862">Zinc</keyword>
<evidence type="ECO:0000256" key="3">
    <source>
        <dbReference type="ARBA" id="ARBA00022679"/>
    </source>
</evidence>
<keyword evidence="7" id="KW-0833">Ubl conjugation pathway</keyword>
<evidence type="ECO:0000259" key="12">
    <source>
        <dbReference type="PROSITE" id="PS51873"/>
    </source>
</evidence>